<dbReference type="PROSITE" id="PS51318">
    <property type="entry name" value="TAT"/>
    <property type="match status" value="1"/>
</dbReference>
<dbReference type="Gene3D" id="2.60.120.200">
    <property type="match status" value="1"/>
</dbReference>
<reference evidence="3" key="1">
    <citation type="journal article" date="2019" name="Int. J. Syst. Evol. Microbiol.">
        <title>The Global Catalogue of Microorganisms (GCM) 10K type strain sequencing project: providing services to taxonomists for standard genome sequencing and annotation.</title>
        <authorList>
            <consortium name="The Broad Institute Genomics Platform"/>
            <consortium name="The Broad Institute Genome Sequencing Center for Infectious Disease"/>
            <person name="Wu L."/>
            <person name="Ma J."/>
        </authorList>
    </citation>
    <scope>NUCLEOTIDE SEQUENCE [LARGE SCALE GENOMIC DNA]</scope>
    <source>
        <strain evidence="3">JCM 16898</strain>
    </source>
</reference>
<dbReference type="InterPro" id="IPR029052">
    <property type="entry name" value="Metallo-depent_PP-like"/>
</dbReference>
<keyword evidence="3" id="KW-1185">Reference proteome</keyword>
<dbReference type="SUPFAM" id="SSF49899">
    <property type="entry name" value="Concanavalin A-like lectins/glucanases"/>
    <property type="match status" value="1"/>
</dbReference>
<proteinExistence type="predicted"/>
<name>A0ABP6WZD3_9PSEU</name>
<gene>
    <name evidence="2" type="ORF">GCM10022222_47910</name>
</gene>
<protein>
    <submittedName>
        <fullName evidence="2">LamG domain-containing protein</fullName>
    </submittedName>
</protein>
<dbReference type="SUPFAM" id="SSF56300">
    <property type="entry name" value="Metallo-dependent phosphatases"/>
    <property type="match status" value="1"/>
</dbReference>
<dbReference type="InterPro" id="IPR004843">
    <property type="entry name" value="Calcineurin-like_PHP"/>
</dbReference>
<comment type="caution">
    <text evidence="2">The sequence shown here is derived from an EMBL/GenBank/DDBJ whole genome shotgun (WGS) entry which is preliminary data.</text>
</comment>
<dbReference type="EMBL" id="BAAAZN010000010">
    <property type="protein sequence ID" value="GAA3558800.1"/>
    <property type="molecule type" value="Genomic_DNA"/>
</dbReference>
<dbReference type="InterPro" id="IPR051918">
    <property type="entry name" value="STPP_CPPED1"/>
</dbReference>
<dbReference type="RefSeq" id="WP_344863428.1">
    <property type="nucleotide sequence ID" value="NZ_BAAAZN010000010.1"/>
</dbReference>
<evidence type="ECO:0000313" key="2">
    <source>
        <dbReference type="EMBL" id="GAA3558800.1"/>
    </source>
</evidence>
<dbReference type="InterPro" id="IPR006311">
    <property type="entry name" value="TAT_signal"/>
</dbReference>
<sequence>MTDSSRRNFLRGAGLLSAGAAVSAVPGLDGLAAAAAGPPAGRPDEENPRFTFAVMPDTQYLFDEDRGDAAPVDASLAYVLAHAQDDNVVFLAHLGDLTQNGQPDEFAGISRSFQTLDRHRFPYSTLAGNHDIDGATDDQRGRSAYLDAFGPQRQRNSPTFRGASKDGYNTYHVFRAAGREWLVLAMDWRPSASGFAWAKQVLAQHPHAPAILTIHELVNTDEHGQALRSDFGKQVWAELVNDSDQIFLTLNGHYWPPGRLVERNAAGHDVHLHLTNYQDRYYGGSAMIRLYQFDLARGVLDVRTLSPWLEGRNELTELQRIEVERSTDVDYFSLDIDFDRRFSGFAPVPVPPPRPVRSQLVPGTVAYWRFEGGQADSAVPDDAVIRDLTGNGNELRRVTLPGSTPAALTYAKEFAPRQPSRASLRFAGGKNPGCGAYLTTVAGAPMNRATFRRGYTVEAFFRLPADFRNGDHGWCGIFSRAGTGAGAGKTGDDPESPAVTLSVSDSVELQWAVFPLNQNGISTNWGHELPLAKWWHVAVVNDGRRTTLYVDGCPLLRNPKTPAIGLADPGGGWLLGAAGYADKVEQSFYGELGEVRIVDRPLAVREFLLG</sequence>
<dbReference type="Pfam" id="PF13385">
    <property type="entry name" value="Laminin_G_3"/>
    <property type="match status" value="1"/>
</dbReference>
<dbReference type="Proteomes" id="UP001500689">
    <property type="component" value="Unassembled WGS sequence"/>
</dbReference>
<organism evidence="2 3">
    <name type="scientific">Amycolatopsis ultiminotia</name>
    <dbReference type="NCBI Taxonomy" id="543629"/>
    <lineage>
        <taxon>Bacteria</taxon>
        <taxon>Bacillati</taxon>
        <taxon>Actinomycetota</taxon>
        <taxon>Actinomycetes</taxon>
        <taxon>Pseudonocardiales</taxon>
        <taxon>Pseudonocardiaceae</taxon>
        <taxon>Amycolatopsis</taxon>
    </lineage>
</organism>
<evidence type="ECO:0000313" key="3">
    <source>
        <dbReference type="Proteomes" id="UP001500689"/>
    </source>
</evidence>
<dbReference type="PANTHER" id="PTHR43143">
    <property type="entry name" value="METALLOPHOSPHOESTERASE, CALCINEURIN SUPERFAMILY"/>
    <property type="match status" value="1"/>
</dbReference>
<dbReference type="Gene3D" id="3.60.21.10">
    <property type="match status" value="1"/>
</dbReference>
<dbReference type="Pfam" id="PF00149">
    <property type="entry name" value="Metallophos"/>
    <property type="match status" value="1"/>
</dbReference>
<dbReference type="PANTHER" id="PTHR43143:SF5">
    <property type="entry name" value="SECRETED PROTEIN"/>
    <property type="match status" value="1"/>
</dbReference>
<evidence type="ECO:0000259" key="1">
    <source>
        <dbReference type="Pfam" id="PF00149"/>
    </source>
</evidence>
<dbReference type="InterPro" id="IPR013320">
    <property type="entry name" value="ConA-like_dom_sf"/>
</dbReference>
<accession>A0ABP6WZD3</accession>
<feature type="domain" description="Calcineurin-like phosphoesterase" evidence="1">
    <location>
        <begin position="53"/>
        <end position="238"/>
    </location>
</feature>